<evidence type="ECO:0000256" key="7">
    <source>
        <dbReference type="RuleBase" id="RU003755"/>
    </source>
</evidence>
<accession>A0A4T0VP19</accession>
<dbReference type="Proteomes" id="UP000305883">
    <property type="component" value="Unassembled WGS sequence"/>
</dbReference>
<dbReference type="OrthoDB" id="8904098at2759"/>
<feature type="compositionally biased region" description="Polar residues" evidence="8">
    <location>
        <begin position="39"/>
        <end position="53"/>
    </location>
</feature>
<dbReference type="InterPro" id="IPR018456">
    <property type="entry name" value="PTR2_symporter_CS"/>
</dbReference>
<evidence type="ECO:0000313" key="11">
    <source>
        <dbReference type="Proteomes" id="UP000305883"/>
    </source>
</evidence>
<evidence type="ECO:0000313" key="10">
    <source>
        <dbReference type="EMBL" id="TIC94164.1"/>
    </source>
</evidence>
<keyword evidence="4 7" id="KW-0812">Transmembrane</keyword>
<dbReference type="Pfam" id="PF00854">
    <property type="entry name" value="PTR2"/>
    <property type="match status" value="1"/>
</dbReference>
<feature type="transmembrane region" description="Helical" evidence="9">
    <location>
        <begin position="426"/>
        <end position="448"/>
    </location>
</feature>
<dbReference type="SUPFAM" id="SSF103473">
    <property type="entry name" value="MFS general substrate transporter"/>
    <property type="match status" value="1"/>
</dbReference>
<feature type="transmembrane region" description="Helical" evidence="9">
    <location>
        <begin position="542"/>
        <end position="563"/>
    </location>
</feature>
<proteinExistence type="inferred from homology"/>
<dbReference type="InterPro" id="IPR036259">
    <property type="entry name" value="MFS_trans_sf"/>
</dbReference>
<comment type="subcellular location">
    <subcellularLocation>
        <location evidence="1 7">Membrane</location>
        <topology evidence="1 7">Multi-pass membrane protein</topology>
    </subcellularLocation>
</comment>
<dbReference type="AlphaFoldDB" id="A0A4T0VP19"/>
<sequence length="595" mass="66161">MAQNHEDTAAELHETLGERLPHKETTDLAGGYIMPANAEKQSVSPGNADSESGPTPDGAEPNDYEKGSLRRIGENLPASAFLIAVVELTERFTYYGAQGLFQNYINNDPNGADGPKGLGMGHQAATGLNLFFQWFCYVTPILGAIIADQYLGKYKTILVFCAFYWVGLVILWTTSLPVAMENGAGKAGYIVAIIVIGLGTGGIKSNIAPLIADQYQRRVMAVKTESSGERVIIDPAITYQRIYMIFYWCINLGSLSLMATPFMEKYKGFWTAYLMCFCVFNIGIATLVLRRKTFVNRPPQGSVITDAFKALGMMIASRNMDAAKPSWRAANGKEKPVPWNDHFVDELKRALRACKVFVFYPIFWVCYGQFSTNFVTQAGQMDGHGMPNDFMQNFDPISILVFTPILEKVVYPLLRKFGIELRPIMRITIGFWLGAICLAYAAIVQHLIYNAGPCYESPGNCPEGMSRGASLPNRVHIAVQTPAYVFIGLSEIFISVTGLEYAYTKAPPNMKSFVQSIYLFTNAFGSAISEALVSVAVDPKFLWMYTGVSCSAFVVGFIFYFLFRHYDDEEDQMYELDRDQPVLNNEGVKQVDNDD</sequence>
<evidence type="ECO:0000256" key="2">
    <source>
        <dbReference type="ARBA" id="ARBA00005982"/>
    </source>
</evidence>
<feature type="transmembrane region" description="Helical" evidence="9">
    <location>
        <begin position="357"/>
        <end position="376"/>
    </location>
</feature>
<gene>
    <name evidence="10" type="ORF">CH35J_009869</name>
</gene>
<feature type="region of interest" description="Disordered" evidence="8">
    <location>
        <begin position="1"/>
        <end position="66"/>
    </location>
</feature>
<dbReference type="GO" id="GO:0005886">
    <property type="term" value="C:plasma membrane"/>
    <property type="evidence" value="ECO:0007669"/>
    <property type="project" value="UniProtKB-ARBA"/>
</dbReference>
<dbReference type="GO" id="GO:0071916">
    <property type="term" value="F:dipeptide transmembrane transporter activity"/>
    <property type="evidence" value="ECO:0007669"/>
    <property type="project" value="UniProtKB-ARBA"/>
</dbReference>
<dbReference type="EMBL" id="MWPZ01000007">
    <property type="protein sequence ID" value="TIC94164.1"/>
    <property type="molecule type" value="Genomic_DNA"/>
</dbReference>
<feature type="transmembrane region" description="Helical" evidence="9">
    <location>
        <begin position="157"/>
        <end position="175"/>
    </location>
</feature>
<comment type="similarity">
    <text evidence="2 7">Belongs to the major facilitator superfamily. Proton-dependent oligopeptide transporter (POT/PTR) (TC 2.A.17) family.</text>
</comment>
<organism evidence="10 11">
    <name type="scientific">Colletotrichum higginsianum</name>
    <dbReference type="NCBI Taxonomy" id="80884"/>
    <lineage>
        <taxon>Eukaryota</taxon>
        <taxon>Fungi</taxon>
        <taxon>Dikarya</taxon>
        <taxon>Ascomycota</taxon>
        <taxon>Pezizomycotina</taxon>
        <taxon>Sordariomycetes</taxon>
        <taxon>Hypocreomycetidae</taxon>
        <taxon>Glomerellales</taxon>
        <taxon>Glomerellaceae</taxon>
        <taxon>Colletotrichum</taxon>
        <taxon>Colletotrichum destructivum species complex</taxon>
    </lineage>
</organism>
<evidence type="ECO:0000256" key="9">
    <source>
        <dbReference type="SAM" id="Phobius"/>
    </source>
</evidence>
<evidence type="ECO:0000256" key="6">
    <source>
        <dbReference type="ARBA" id="ARBA00023136"/>
    </source>
</evidence>
<keyword evidence="5 9" id="KW-1133">Transmembrane helix</keyword>
<keyword evidence="3 7" id="KW-0813">Transport</keyword>
<dbReference type="PANTHER" id="PTHR11654">
    <property type="entry name" value="OLIGOPEPTIDE TRANSPORTER-RELATED"/>
    <property type="match status" value="1"/>
</dbReference>
<reference evidence="10 11" key="1">
    <citation type="journal article" date="2019" name="Genome Biol. Evol.">
        <title>Genomic Plasticity Mediated by Transposable Elements in the Plant Pathogenic Fungus Colletotrichum higginsianum.</title>
        <authorList>
            <person name="Tsushima A."/>
            <person name="Gan P."/>
            <person name="Kumakura N."/>
            <person name="Narusaka M."/>
            <person name="Takano Y."/>
            <person name="Narusaka Y."/>
            <person name="Shirasu K."/>
        </authorList>
    </citation>
    <scope>NUCLEOTIDE SEQUENCE [LARGE SCALE GENOMIC DNA]</scope>
    <source>
        <strain evidence="10 11">MAFF305635-RFP</strain>
    </source>
</reference>
<keyword evidence="6 9" id="KW-0472">Membrane</keyword>
<feature type="transmembrane region" description="Helical" evidence="9">
    <location>
        <begin position="396"/>
        <end position="414"/>
    </location>
</feature>
<evidence type="ECO:0000256" key="4">
    <source>
        <dbReference type="ARBA" id="ARBA00022692"/>
    </source>
</evidence>
<feature type="transmembrane region" description="Helical" evidence="9">
    <location>
        <begin position="516"/>
        <end position="536"/>
    </location>
</feature>
<dbReference type="InterPro" id="IPR000109">
    <property type="entry name" value="POT_fam"/>
</dbReference>
<dbReference type="Gene3D" id="1.20.1250.20">
    <property type="entry name" value="MFS general substrate transporter like domains"/>
    <property type="match status" value="1"/>
</dbReference>
<evidence type="ECO:0000256" key="8">
    <source>
        <dbReference type="SAM" id="MobiDB-lite"/>
    </source>
</evidence>
<evidence type="ECO:0000256" key="5">
    <source>
        <dbReference type="ARBA" id="ARBA00022989"/>
    </source>
</evidence>
<feature type="transmembrane region" description="Helical" evidence="9">
    <location>
        <begin position="131"/>
        <end position="150"/>
    </location>
</feature>
<feature type="transmembrane region" description="Helical" evidence="9">
    <location>
        <begin position="269"/>
        <end position="289"/>
    </location>
</feature>
<comment type="caution">
    <text evidence="10">The sequence shown here is derived from an EMBL/GenBank/DDBJ whole genome shotgun (WGS) entry which is preliminary data.</text>
</comment>
<protein>
    <submittedName>
        <fullName evidence="10">Peptide transporter PTR2</fullName>
    </submittedName>
</protein>
<name>A0A4T0VP19_9PEZI</name>
<feature type="transmembrane region" description="Helical" evidence="9">
    <location>
        <begin position="483"/>
        <end position="504"/>
    </location>
</feature>
<feature type="transmembrane region" description="Helical" evidence="9">
    <location>
        <begin position="245"/>
        <end position="263"/>
    </location>
</feature>
<dbReference type="PROSITE" id="PS01023">
    <property type="entry name" value="PTR2_2"/>
    <property type="match status" value="1"/>
</dbReference>
<evidence type="ECO:0000256" key="3">
    <source>
        <dbReference type="ARBA" id="ARBA00022448"/>
    </source>
</evidence>
<feature type="compositionally biased region" description="Basic and acidic residues" evidence="8">
    <location>
        <begin position="1"/>
        <end position="26"/>
    </location>
</feature>
<evidence type="ECO:0000256" key="1">
    <source>
        <dbReference type="ARBA" id="ARBA00004141"/>
    </source>
</evidence>
<dbReference type="FunFam" id="1.20.1250.20:FF:000085">
    <property type="entry name" value="MFS peptide transporter Ptr2"/>
    <property type="match status" value="1"/>
</dbReference>
<feature type="transmembrane region" description="Helical" evidence="9">
    <location>
        <begin position="187"/>
        <end position="211"/>
    </location>
</feature>